<dbReference type="InterPro" id="IPR012768">
    <property type="entry name" value="Trehalose_TreZ"/>
</dbReference>
<evidence type="ECO:0000256" key="10">
    <source>
        <dbReference type="ARBA" id="ARBA00032057"/>
    </source>
</evidence>
<comment type="pathway">
    <text evidence="2 14">Glycan biosynthesis; trehalose biosynthesis.</text>
</comment>
<evidence type="ECO:0000256" key="16">
    <source>
        <dbReference type="PIRSR" id="PIRSR006337-3"/>
    </source>
</evidence>
<evidence type="ECO:0000256" key="8">
    <source>
        <dbReference type="ARBA" id="ARBA00023277"/>
    </source>
</evidence>
<evidence type="ECO:0000256" key="13">
    <source>
        <dbReference type="NCBIfam" id="TIGR02402"/>
    </source>
</evidence>
<accession>A0A0K1R9K8</accession>
<dbReference type="PATRIC" id="fig|156976.3.peg.340"/>
<dbReference type="EC" id="3.2.1.141" evidence="4 13"/>
<evidence type="ECO:0000256" key="11">
    <source>
        <dbReference type="ARBA" id="ARBA00033284"/>
    </source>
</evidence>
<keyword evidence="6" id="KW-0963">Cytoplasm</keyword>
<dbReference type="Gene3D" id="3.20.20.80">
    <property type="entry name" value="Glycosidases"/>
    <property type="match status" value="1"/>
</dbReference>
<evidence type="ECO:0000256" key="7">
    <source>
        <dbReference type="ARBA" id="ARBA00022801"/>
    </source>
</evidence>
<comment type="subcellular location">
    <subcellularLocation>
        <location evidence="1 15">Cytoplasm</location>
    </subcellularLocation>
</comment>
<feature type="domain" description="Glycosyl hydrolase family 13 catalytic" evidence="17">
    <location>
        <begin position="90"/>
        <end position="510"/>
    </location>
</feature>
<dbReference type="NCBIfam" id="TIGR02402">
    <property type="entry name" value="trehalose_TreZ"/>
    <property type="match status" value="1"/>
</dbReference>
<feature type="site" description="Transition state stabilizer" evidence="16">
    <location>
        <position position="393"/>
    </location>
</feature>
<reference evidence="18 19" key="1">
    <citation type="submission" date="2015-08" db="EMBL/GenBank/DDBJ databases">
        <authorList>
            <person name="Babu N.S."/>
            <person name="Beckwith C.J."/>
            <person name="Beseler K.G."/>
            <person name="Brison A."/>
            <person name="Carone J.V."/>
            <person name="Caskin T.P."/>
            <person name="Diamond M."/>
            <person name="Durham M.E."/>
            <person name="Foxe J.M."/>
            <person name="Go M."/>
            <person name="Henderson B.A."/>
            <person name="Jones I.B."/>
            <person name="McGettigan J.A."/>
            <person name="Micheletti S.J."/>
            <person name="Nasrallah M.E."/>
            <person name="Ortiz D."/>
            <person name="Piller C.R."/>
            <person name="Privatt S.R."/>
            <person name="Schneider S.L."/>
            <person name="Sharp S."/>
            <person name="Smith T.C."/>
            <person name="Stanton J.D."/>
            <person name="Ullery H.E."/>
            <person name="Wilson R.J."/>
            <person name="Serrano M.G."/>
            <person name="Buck G."/>
            <person name="Lee V."/>
            <person name="Wang Y."/>
            <person name="Carvalho R."/>
            <person name="Voegtly L."/>
            <person name="Shi R."/>
            <person name="Duckworth R."/>
            <person name="Johnson A."/>
            <person name="Loviza R."/>
            <person name="Walstead R."/>
            <person name="Shah Z."/>
            <person name="Kiflezghi M."/>
            <person name="Wade K."/>
            <person name="Ball S.L."/>
            <person name="Bradley K.W."/>
            <person name="Asai D.J."/>
            <person name="Bowman C.A."/>
            <person name="Russell D.A."/>
            <person name="Pope W.H."/>
            <person name="Jacobs-Sera D."/>
            <person name="Hendrix R.W."/>
            <person name="Hatfull G.F."/>
        </authorList>
    </citation>
    <scope>NUCLEOTIDE SEQUENCE [LARGE SCALE GENOMIC DNA]</scope>
    <source>
        <strain evidence="18 19">PUDD_83A45</strain>
    </source>
</reference>
<comment type="catalytic activity">
    <reaction evidence="12 14">
        <text>hydrolysis of (1-&gt;4)-alpha-D-glucosidic linkage in 4-alpha-D-[(1-&gt;4)-alpha-D-glucanosyl]n trehalose to yield trehalose and (1-&gt;4)-alpha-D-glucan.</text>
        <dbReference type="EC" id="3.2.1.141"/>
    </reaction>
</comment>
<dbReference type="InterPro" id="IPR044901">
    <property type="entry name" value="Trehalose_TreZ_E-set_sf"/>
</dbReference>
<dbReference type="STRING" id="156976.AK829_01730"/>
<dbReference type="InterPro" id="IPR013783">
    <property type="entry name" value="Ig-like_fold"/>
</dbReference>
<dbReference type="InterPro" id="IPR017853">
    <property type="entry name" value="GH"/>
</dbReference>
<dbReference type="PIRSF" id="PIRSF006337">
    <property type="entry name" value="Trehalose_TreZ"/>
    <property type="match status" value="1"/>
</dbReference>
<feature type="active site" description="Nucleophile" evidence="15">
    <location>
        <position position="260"/>
    </location>
</feature>
<evidence type="ECO:0000259" key="17">
    <source>
        <dbReference type="SMART" id="SM00642"/>
    </source>
</evidence>
<keyword evidence="9 14" id="KW-0326">Glycosidase</keyword>
<evidence type="ECO:0000256" key="3">
    <source>
        <dbReference type="ARBA" id="ARBA00008061"/>
    </source>
</evidence>
<dbReference type="SMART" id="SM00642">
    <property type="entry name" value="Aamy"/>
    <property type="match status" value="1"/>
</dbReference>
<evidence type="ECO:0000313" key="19">
    <source>
        <dbReference type="Proteomes" id="UP000060016"/>
    </source>
</evidence>
<dbReference type="AlphaFoldDB" id="A0A0K1R9K8"/>
<keyword evidence="19" id="KW-1185">Reference proteome</keyword>
<evidence type="ECO:0000256" key="1">
    <source>
        <dbReference type="ARBA" id="ARBA00004496"/>
    </source>
</evidence>
<keyword evidence="7 14" id="KW-0378">Hydrolase</keyword>
<evidence type="ECO:0000256" key="4">
    <source>
        <dbReference type="ARBA" id="ARBA00012268"/>
    </source>
</evidence>
<feature type="active site" description="Proton donor" evidence="15">
    <location>
        <position position="297"/>
    </location>
</feature>
<evidence type="ECO:0000256" key="6">
    <source>
        <dbReference type="ARBA" id="ARBA00022490"/>
    </source>
</evidence>
<evidence type="ECO:0000256" key="2">
    <source>
        <dbReference type="ARBA" id="ARBA00005199"/>
    </source>
</evidence>
<dbReference type="KEGG" id="crie:AK829_01730"/>
<dbReference type="GO" id="GO:0033942">
    <property type="term" value="F:4-alpha-D-(1-&gt;4)-alpha-D-glucanotrehalose trehalohydrolase activity"/>
    <property type="evidence" value="ECO:0007669"/>
    <property type="project" value="UniProtKB-EC"/>
</dbReference>
<organism evidence="18 19">
    <name type="scientific">Corynebacterium riegelii</name>
    <dbReference type="NCBI Taxonomy" id="156976"/>
    <lineage>
        <taxon>Bacteria</taxon>
        <taxon>Bacillati</taxon>
        <taxon>Actinomycetota</taxon>
        <taxon>Actinomycetes</taxon>
        <taxon>Mycobacteriales</taxon>
        <taxon>Corynebacteriaceae</taxon>
        <taxon>Corynebacterium</taxon>
    </lineage>
</organism>
<dbReference type="SUPFAM" id="SSF51445">
    <property type="entry name" value="(Trans)glycosidases"/>
    <property type="match status" value="1"/>
</dbReference>
<protein>
    <recommendedName>
        <fullName evidence="5 13">Malto-oligosyltrehalose trehalohydrolase</fullName>
        <shortName evidence="14">MTHase</shortName>
        <ecNumber evidence="4 13">3.2.1.141</ecNumber>
    </recommendedName>
    <alternativeName>
        <fullName evidence="11 14">4-alpha-D-((1-&gt;4)-alpha-D-glucano)trehalose trehalohydrolase</fullName>
    </alternativeName>
    <alternativeName>
        <fullName evidence="10 14">Maltooligosyl trehalose trehalohydrolase</fullName>
    </alternativeName>
</protein>
<dbReference type="CDD" id="cd02853">
    <property type="entry name" value="E_set_MTHase_like_N"/>
    <property type="match status" value="1"/>
</dbReference>
<proteinExistence type="inferred from homology"/>
<dbReference type="Gene3D" id="2.60.40.10">
    <property type="entry name" value="Immunoglobulins"/>
    <property type="match status" value="1"/>
</dbReference>
<gene>
    <name evidence="18" type="ORF">AK829_01730</name>
</gene>
<evidence type="ECO:0000313" key="18">
    <source>
        <dbReference type="EMBL" id="AKV58094.1"/>
    </source>
</evidence>
<name>A0A0K1R9K8_9CORY</name>
<dbReference type="GO" id="GO:0005992">
    <property type="term" value="P:trehalose biosynthetic process"/>
    <property type="evidence" value="ECO:0007669"/>
    <property type="project" value="UniProtKB-UniRule"/>
</dbReference>
<evidence type="ECO:0000256" key="9">
    <source>
        <dbReference type="ARBA" id="ARBA00023295"/>
    </source>
</evidence>
<comment type="similarity">
    <text evidence="3 14">Belongs to the glycosyl hydrolase 13 family.</text>
</comment>
<evidence type="ECO:0000256" key="12">
    <source>
        <dbReference type="ARBA" id="ARBA00034013"/>
    </source>
</evidence>
<dbReference type="InterPro" id="IPR006047">
    <property type="entry name" value="GH13_cat_dom"/>
</dbReference>
<dbReference type="SUPFAM" id="SSF81296">
    <property type="entry name" value="E set domains"/>
    <property type="match status" value="1"/>
</dbReference>
<dbReference type="CDD" id="cd11325">
    <property type="entry name" value="AmyAc_GTHase"/>
    <property type="match status" value="1"/>
</dbReference>
<dbReference type="PANTHER" id="PTHR43651">
    <property type="entry name" value="1,4-ALPHA-GLUCAN-BRANCHING ENZYME"/>
    <property type="match status" value="1"/>
</dbReference>
<dbReference type="PANTHER" id="PTHR43651:SF11">
    <property type="entry name" value="MALTO-OLIGOSYLTREHALOSE TREHALOHYDROLASE"/>
    <property type="match status" value="1"/>
</dbReference>
<sequence>MSIAFRLVRWVFVTTPRFNIWAPVAHSARIIIDGTEHDMRATNGGWFTCDEVPSPGQRYAFLLFDGTSWSTPLPDPRTRYQPEGVHGPSEVVTTDFAWTDDAWGGIELKDQVLYELHVGTFSPEGTFDGVIGKLDYLADLGVNAIELLPVQPFAGERNWGYDGVDWFAVQHSYGGPEGLKRLVDAAHARGIAVIMDVVYNHFGPEGNYKGLFGPYTTAGHTAWGDVVNISGPGSDEVRAYILDAVRQWLDEFHVDGLRLDAVQAYDDRRAYSIMEEIRQVADATAEATGIPRTIIGETDQNDPRIVNDESRGGYGLSAQWCDDVHHAFHSLIADERQGYYCDYGTIEVLAETMANAYRFRDTWSAYRGRTHGRALDLSHVAPWRMVTYTTNHDQVGNRAGGDRPSQSESPEQLMLRAATVLLSPFTPMLFMGEEFGARTPFPFFVSHTDPELVRLTREGRRHDFAREGWNEADVPDPADPATFDSAKLDWEFDEQQQKLLNAYRTLIRLRHSHGFNRDDLRTLEVSHDEAGWLCLREGNTAFVGNYSPNTVTVPVGGELVYSFSNPQVGPSRTVLGPWEFALIEG</sequence>
<evidence type="ECO:0000256" key="5">
    <source>
        <dbReference type="ARBA" id="ARBA00015938"/>
    </source>
</evidence>
<dbReference type="Gene3D" id="1.10.10.760">
    <property type="entry name" value="E-set domains of sugar-utilizing enzymes"/>
    <property type="match status" value="1"/>
</dbReference>
<evidence type="ECO:0000256" key="14">
    <source>
        <dbReference type="PIRNR" id="PIRNR006337"/>
    </source>
</evidence>
<dbReference type="Proteomes" id="UP000060016">
    <property type="component" value="Chromosome"/>
</dbReference>
<dbReference type="Pfam" id="PF00128">
    <property type="entry name" value="Alpha-amylase"/>
    <property type="match status" value="2"/>
</dbReference>
<evidence type="ECO:0000256" key="15">
    <source>
        <dbReference type="PIRSR" id="PIRSR006337-1"/>
    </source>
</evidence>
<dbReference type="GO" id="GO:0005737">
    <property type="term" value="C:cytoplasm"/>
    <property type="evidence" value="ECO:0007669"/>
    <property type="project" value="UniProtKB-SubCell"/>
</dbReference>
<keyword evidence="8" id="KW-0119">Carbohydrate metabolism</keyword>
<dbReference type="UniPathway" id="UPA00299"/>
<dbReference type="InterPro" id="IPR014756">
    <property type="entry name" value="Ig_E-set"/>
</dbReference>
<dbReference type="EMBL" id="CP012342">
    <property type="protein sequence ID" value="AKV58094.1"/>
    <property type="molecule type" value="Genomic_DNA"/>
</dbReference>